<comment type="caution">
    <text evidence="1">The sequence shown here is derived from an EMBL/GenBank/DDBJ whole genome shotgun (WGS) entry which is preliminary data.</text>
</comment>
<dbReference type="Proteomes" id="UP000603200">
    <property type="component" value="Unassembled WGS sequence"/>
</dbReference>
<evidence type="ECO:0000313" key="2">
    <source>
        <dbReference type="Proteomes" id="UP000603200"/>
    </source>
</evidence>
<sequence>MTDPVRRRFLDAAVVPAPPPWHQVACAAVGGLVGVGFAPDPATGRELLMAVSHNGHGLFDPASGELLARDEDPATLYPDDEELTCAGPGSLAGKPVLRVVGFSPSGSTLVAATTSDVTILAR</sequence>
<organism evidence="1 2">
    <name type="scientific">Winogradskya humida</name>
    <dbReference type="NCBI Taxonomy" id="113566"/>
    <lineage>
        <taxon>Bacteria</taxon>
        <taxon>Bacillati</taxon>
        <taxon>Actinomycetota</taxon>
        <taxon>Actinomycetes</taxon>
        <taxon>Micromonosporales</taxon>
        <taxon>Micromonosporaceae</taxon>
        <taxon>Winogradskya</taxon>
    </lineage>
</organism>
<dbReference type="RefSeq" id="WP_239159681.1">
    <property type="nucleotide sequence ID" value="NZ_BAAATV010000018.1"/>
</dbReference>
<evidence type="ECO:0008006" key="3">
    <source>
        <dbReference type="Google" id="ProtNLM"/>
    </source>
</evidence>
<accession>A0ABQ4A5Q8</accession>
<name>A0ABQ4A5Q8_9ACTN</name>
<evidence type="ECO:0000313" key="1">
    <source>
        <dbReference type="EMBL" id="GIE26200.1"/>
    </source>
</evidence>
<dbReference type="EMBL" id="BOMN01000139">
    <property type="protein sequence ID" value="GIE26200.1"/>
    <property type="molecule type" value="Genomic_DNA"/>
</dbReference>
<keyword evidence="2" id="KW-1185">Reference proteome</keyword>
<reference evidence="1 2" key="1">
    <citation type="submission" date="2021-01" db="EMBL/GenBank/DDBJ databases">
        <title>Whole genome shotgun sequence of Actinoplanes humidus NBRC 14915.</title>
        <authorList>
            <person name="Komaki H."/>
            <person name="Tamura T."/>
        </authorList>
    </citation>
    <scope>NUCLEOTIDE SEQUENCE [LARGE SCALE GENOMIC DNA]</scope>
    <source>
        <strain evidence="1 2">NBRC 14915</strain>
    </source>
</reference>
<protein>
    <recommendedName>
        <fullName evidence="3">WD40 repeat protein</fullName>
    </recommendedName>
</protein>
<gene>
    <name evidence="1" type="ORF">Ahu01nite_093020</name>
</gene>
<proteinExistence type="predicted"/>